<evidence type="ECO:0000313" key="2">
    <source>
        <dbReference type="EMBL" id="CCC49938.1"/>
    </source>
</evidence>
<organism evidence="2">
    <name type="scientific">Trypanosoma vivax (strain Y486)</name>
    <dbReference type="NCBI Taxonomy" id="1055687"/>
    <lineage>
        <taxon>Eukaryota</taxon>
        <taxon>Discoba</taxon>
        <taxon>Euglenozoa</taxon>
        <taxon>Kinetoplastea</taxon>
        <taxon>Metakinetoplastina</taxon>
        <taxon>Trypanosomatida</taxon>
        <taxon>Trypanosomatidae</taxon>
        <taxon>Trypanosoma</taxon>
        <taxon>Duttonella</taxon>
    </lineage>
</organism>
<feature type="compositionally biased region" description="Basic and acidic residues" evidence="1">
    <location>
        <begin position="268"/>
        <end position="279"/>
    </location>
</feature>
<feature type="compositionally biased region" description="Basic residues" evidence="1">
    <location>
        <begin position="247"/>
        <end position="256"/>
    </location>
</feature>
<gene>
    <name evidence="2" type="ORF">TVY486_0805450</name>
</gene>
<dbReference type="VEuPathDB" id="TriTrypDB:TvY486_0805450"/>
<protein>
    <submittedName>
        <fullName evidence="2">Uncharacterized protein</fullName>
    </submittedName>
</protein>
<name>G0U1I1_TRYVY</name>
<accession>G0U1I1</accession>
<proteinExistence type="predicted"/>
<dbReference type="EMBL" id="HE573024">
    <property type="protein sequence ID" value="CCC49938.1"/>
    <property type="molecule type" value="Genomic_DNA"/>
</dbReference>
<feature type="region of interest" description="Disordered" evidence="1">
    <location>
        <begin position="241"/>
        <end position="301"/>
    </location>
</feature>
<dbReference type="AlphaFoldDB" id="G0U1I1"/>
<evidence type="ECO:0000256" key="1">
    <source>
        <dbReference type="SAM" id="MobiDB-lite"/>
    </source>
</evidence>
<reference evidence="2" key="1">
    <citation type="journal article" date="2012" name="Proc. Natl. Acad. Sci. U.S.A.">
        <title>Antigenic diversity is generated by distinct evolutionary mechanisms in African trypanosome species.</title>
        <authorList>
            <person name="Jackson A.P."/>
            <person name="Berry A."/>
            <person name="Aslett M."/>
            <person name="Allison H.C."/>
            <person name="Burton P."/>
            <person name="Vavrova-Anderson J."/>
            <person name="Brown R."/>
            <person name="Browne H."/>
            <person name="Corton N."/>
            <person name="Hauser H."/>
            <person name="Gamble J."/>
            <person name="Gilderthorp R."/>
            <person name="Marcello L."/>
            <person name="McQuillan J."/>
            <person name="Otto T.D."/>
            <person name="Quail M.A."/>
            <person name="Sanders M.J."/>
            <person name="van Tonder A."/>
            <person name="Ginger M.L."/>
            <person name="Field M.C."/>
            <person name="Barry J.D."/>
            <person name="Hertz-Fowler C."/>
            <person name="Berriman M."/>
        </authorList>
    </citation>
    <scope>NUCLEOTIDE SEQUENCE</scope>
    <source>
        <strain evidence="2">Y486</strain>
    </source>
</reference>
<dbReference type="OMA" id="YQQFLFR"/>
<feature type="compositionally biased region" description="Polar residues" evidence="1">
    <location>
        <begin position="257"/>
        <end position="266"/>
    </location>
</feature>
<sequence>MDRARSFEYVYRLPANTLEELQTGEVVYDRQVLLNENWESYALRSGRPSEVNDSRAKWITRTWEDEEVVRVEQRLLLEEAAVRGEIEIAEKEATRTRRQERSSDVIAYLMACQEKLNANRIPRRHNLFVNYFELQQKMFGVEHKVISVAENYFRTFYIEGESGVYAGLQIILECERIFSQMKVEDRLRKEEEEKRRIEEERLRAIEEEKLREEMRQKELIEAERLRKEAIEQAKILERKRREEERRARVRSGRIKRAQSSPETTCEVTPHKASQEEGSRTTELCTTGDENDDGSKYTPIRN</sequence>